<dbReference type="SMART" id="SM00337">
    <property type="entry name" value="BCL"/>
    <property type="match status" value="1"/>
</dbReference>
<dbReference type="PROSITE" id="PS50062">
    <property type="entry name" value="BCL2_FAMILY"/>
    <property type="match status" value="1"/>
</dbReference>
<dbReference type="CDD" id="cd06845">
    <property type="entry name" value="Bcl-2_like"/>
    <property type="match status" value="1"/>
</dbReference>
<keyword evidence="3" id="KW-0812">Transmembrane</keyword>
<proteinExistence type="evidence at transcript level"/>
<keyword evidence="2" id="KW-0053">Apoptosis</keyword>
<keyword evidence="3" id="KW-1133">Transmembrane helix</keyword>
<dbReference type="GO" id="GO:0005741">
    <property type="term" value="C:mitochondrial outer membrane"/>
    <property type="evidence" value="ECO:0007669"/>
    <property type="project" value="TreeGrafter"/>
</dbReference>
<evidence type="ECO:0000256" key="2">
    <source>
        <dbReference type="ARBA" id="ARBA00022703"/>
    </source>
</evidence>
<reference evidence="5" key="1">
    <citation type="journal article" date="2000" name="J. Mol. Evol.">
        <title>Molecular evolution of apoptotic pathways: cloning of key domains from sponges (Bcl-2 homology domains and death domains) and their phylogenetic relationships.</title>
        <authorList>
            <person name="Wiens M."/>
            <person name="Krasko A."/>
            <person name="Muller C.I."/>
            <person name="Muller W.E."/>
        </authorList>
    </citation>
    <scope>NUCLEOTIDE SEQUENCE</scope>
    <source>
        <strain evidence="5">Eukaryota</strain>
    </source>
</reference>
<dbReference type="Gene3D" id="1.10.437.10">
    <property type="entry name" value="Blc2-like"/>
    <property type="match status" value="1"/>
</dbReference>
<evidence type="ECO:0000313" key="5">
    <source>
        <dbReference type="EMBL" id="CAB97205.1"/>
    </source>
</evidence>
<evidence type="ECO:0000256" key="3">
    <source>
        <dbReference type="SAM" id="Phobius"/>
    </source>
</evidence>
<feature type="domain" description="Bcl-2 Bcl-2 homology region 1-3" evidence="4">
    <location>
        <begin position="75"/>
        <end position="173"/>
    </location>
</feature>
<dbReference type="GO" id="GO:0042981">
    <property type="term" value="P:regulation of apoptotic process"/>
    <property type="evidence" value="ECO:0007669"/>
    <property type="project" value="InterPro"/>
</dbReference>
<organism evidence="5">
    <name type="scientific">Suberites domuncula</name>
    <name type="common">Sponge</name>
    <dbReference type="NCBI Taxonomy" id="55567"/>
    <lineage>
        <taxon>Eukaryota</taxon>
        <taxon>Metazoa</taxon>
        <taxon>Porifera</taxon>
        <taxon>Demospongiae</taxon>
        <taxon>Heteroscleromorpha</taxon>
        <taxon>Suberitida</taxon>
        <taxon>Suberitidae</taxon>
        <taxon>Suberites</taxon>
    </lineage>
</organism>
<dbReference type="EMBL" id="Y19158">
    <property type="protein sequence ID" value="CAB97205.1"/>
    <property type="molecule type" value="mRNA"/>
</dbReference>
<dbReference type="GO" id="GO:0001836">
    <property type="term" value="P:release of cytochrome c from mitochondria"/>
    <property type="evidence" value="ECO:0007669"/>
    <property type="project" value="TreeGrafter"/>
</dbReference>
<dbReference type="Pfam" id="PF00452">
    <property type="entry name" value="Bcl-2"/>
    <property type="match status" value="1"/>
</dbReference>
<dbReference type="PRINTS" id="PR01862">
    <property type="entry name" value="BCL2FAMILY"/>
</dbReference>
<accession>Q9N754</accession>
<evidence type="ECO:0000256" key="1">
    <source>
        <dbReference type="ARBA" id="ARBA00009458"/>
    </source>
</evidence>
<dbReference type="InterPro" id="IPR046371">
    <property type="entry name" value="Bcl-2_BH1-3"/>
</dbReference>
<dbReference type="InterPro" id="IPR036834">
    <property type="entry name" value="Bcl-2-like_sf"/>
</dbReference>
<dbReference type="InterPro" id="IPR026298">
    <property type="entry name" value="Bcl-2_fam"/>
</dbReference>
<dbReference type="SUPFAM" id="SSF56854">
    <property type="entry name" value="Bcl-2 inhibitors of programmed cell death"/>
    <property type="match status" value="1"/>
</dbReference>
<dbReference type="GO" id="GO:0097192">
    <property type="term" value="P:extrinsic apoptotic signaling pathway in absence of ligand"/>
    <property type="evidence" value="ECO:0007669"/>
    <property type="project" value="TreeGrafter"/>
</dbReference>
<evidence type="ECO:0000259" key="4">
    <source>
        <dbReference type="SMART" id="SM00337"/>
    </source>
</evidence>
<sequence length="218" mass="24188">MAEALLTTISMTHPDNDSELILVMQQSACLSYHLTYYLLNQGGIKLNGYAGNGRTSHTRNRLTNDKKFREAISTLESSCKQMKSKYQQEIEGLVKTLDISDTQLYTNFQHAANSLMDGDIRWGRIAVLFFFTSVLAKRLHKDGHSHQISSLIGWLTTFLNDNATSWILENGGWAAIKDSVNVEEKQQPPTVEKAQKSSWLTIAAVGVGAVVVGALAIR</sequence>
<feature type="transmembrane region" description="Helical" evidence="3">
    <location>
        <begin position="198"/>
        <end position="217"/>
    </location>
</feature>
<gene>
    <name evidence="5" type="primary">bhp1</name>
</gene>
<comment type="similarity">
    <text evidence="1">Belongs to the Bcl-2 family.</text>
</comment>
<protein>
    <submittedName>
        <fullName evidence="5">BHP1 protein</fullName>
    </submittedName>
</protein>
<dbReference type="GO" id="GO:0008630">
    <property type="term" value="P:intrinsic apoptotic signaling pathway in response to DNA damage"/>
    <property type="evidence" value="ECO:0007669"/>
    <property type="project" value="TreeGrafter"/>
</dbReference>
<dbReference type="InterPro" id="IPR002475">
    <property type="entry name" value="Bcl2-like"/>
</dbReference>
<name>Q9N754_SUBDO</name>
<dbReference type="PANTHER" id="PTHR11256">
    <property type="entry name" value="BCL-2 RELATED"/>
    <property type="match status" value="1"/>
</dbReference>
<dbReference type="AlphaFoldDB" id="Q9N754"/>
<dbReference type="GO" id="GO:0051400">
    <property type="term" value="F:BH domain binding"/>
    <property type="evidence" value="ECO:0007669"/>
    <property type="project" value="TreeGrafter"/>
</dbReference>
<keyword evidence="3" id="KW-0472">Membrane</keyword>